<dbReference type="EMBL" id="CAMGYJ010000006">
    <property type="protein sequence ID" value="CAI0434888.1"/>
    <property type="molecule type" value="Genomic_DNA"/>
</dbReference>
<reference evidence="1" key="1">
    <citation type="submission" date="2022-08" db="EMBL/GenBank/DDBJ databases">
        <authorList>
            <person name="Gutierrez-Valencia J."/>
        </authorList>
    </citation>
    <scope>NUCLEOTIDE SEQUENCE</scope>
</reference>
<sequence length="84" mass="9472">MLESRARVRHLESGEEDLSQCELRLRLLLVAVEDLGGVLCHLLGDKSAFLMDNLQILFAVFMLVHLRASSLNPRDENHEGTLES</sequence>
<dbReference type="AlphaFoldDB" id="A0AAV0LKQ8"/>
<name>A0AAV0LKQ8_9ROSI</name>
<evidence type="ECO:0000313" key="1">
    <source>
        <dbReference type="EMBL" id="CAI0434888.1"/>
    </source>
</evidence>
<keyword evidence="2" id="KW-1185">Reference proteome</keyword>
<organism evidence="1 2">
    <name type="scientific">Linum tenue</name>
    <dbReference type="NCBI Taxonomy" id="586396"/>
    <lineage>
        <taxon>Eukaryota</taxon>
        <taxon>Viridiplantae</taxon>
        <taxon>Streptophyta</taxon>
        <taxon>Embryophyta</taxon>
        <taxon>Tracheophyta</taxon>
        <taxon>Spermatophyta</taxon>
        <taxon>Magnoliopsida</taxon>
        <taxon>eudicotyledons</taxon>
        <taxon>Gunneridae</taxon>
        <taxon>Pentapetalae</taxon>
        <taxon>rosids</taxon>
        <taxon>fabids</taxon>
        <taxon>Malpighiales</taxon>
        <taxon>Linaceae</taxon>
        <taxon>Linum</taxon>
    </lineage>
</organism>
<dbReference type="Proteomes" id="UP001154282">
    <property type="component" value="Unassembled WGS sequence"/>
</dbReference>
<protein>
    <submittedName>
        <fullName evidence="1">Uncharacterized protein</fullName>
    </submittedName>
</protein>
<evidence type="ECO:0000313" key="2">
    <source>
        <dbReference type="Proteomes" id="UP001154282"/>
    </source>
</evidence>
<comment type="caution">
    <text evidence="1">The sequence shown here is derived from an EMBL/GenBank/DDBJ whole genome shotgun (WGS) entry which is preliminary data.</text>
</comment>
<proteinExistence type="predicted"/>
<accession>A0AAV0LKQ8</accession>
<gene>
    <name evidence="1" type="ORF">LITE_LOCUS24466</name>
</gene>